<protein>
    <recommendedName>
        <fullName evidence="12">NACHT, LRR and PYD domains-containing protein 12-like</fullName>
    </recommendedName>
</protein>
<comment type="subcellular location">
    <subcellularLocation>
        <location evidence="1">Cytoplasm</location>
    </subcellularLocation>
</comment>
<evidence type="ECO:0000259" key="9">
    <source>
        <dbReference type="PROSITE" id="PS50837"/>
    </source>
</evidence>
<feature type="domain" description="B30.2/SPRY" evidence="8">
    <location>
        <begin position="1294"/>
        <end position="1511"/>
    </location>
</feature>
<dbReference type="CDD" id="cd16040">
    <property type="entry name" value="SPRY_PRY_SNTX"/>
    <property type="match status" value="1"/>
</dbReference>
<dbReference type="InterPro" id="IPR051261">
    <property type="entry name" value="NLR"/>
</dbReference>
<dbReference type="GO" id="GO:0005737">
    <property type="term" value="C:cytoplasm"/>
    <property type="evidence" value="ECO:0007669"/>
    <property type="project" value="UniProtKB-SubCell"/>
</dbReference>
<dbReference type="Gene3D" id="2.60.120.920">
    <property type="match status" value="1"/>
</dbReference>
<dbReference type="Pfam" id="PF13516">
    <property type="entry name" value="LRR_6"/>
    <property type="match status" value="6"/>
</dbReference>
<dbReference type="SUPFAM" id="SSF49899">
    <property type="entry name" value="Concanavalin A-like lectins/glucanases"/>
    <property type="match status" value="1"/>
</dbReference>
<dbReference type="Pfam" id="PF05729">
    <property type="entry name" value="NACHT"/>
    <property type="match status" value="1"/>
</dbReference>
<dbReference type="InterPro" id="IPR041075">
    <property type="entry name" value="NOD1/2_WH"/>
</dbReference>
<evidence type="ECO:0000256" key="4">
    <source>
        <dbReference type="ARBA" id="ARBA00022737"/>
    </source>
</evidence>
<dbReference type="Pfam" id="PF13765">
    <property type="entry name" value="PRY"/>
    <property type="match status" value="1"/>
</dbReference>
<keyword evidence="11" id="KW-1185">Reference proteome</keyword>
<reference evidence="10" key="1">
    <citation type="journal article" date="2023" name="Science">
        <title>Genome structures resolve the early diversification of teleost fishes.</title>
        <authorList>
            <person name="Parey E."/>
            <person name="Louis A."/>
            <person name="Montfort J."/>
            <person name="Bouchez O."/>
            <person name="Roques C."/>
            <person name="Iampietro C."/>
            <person name="Lluch J."/>
            <person name="Castinel A."/>
            <person name="Donnadieu C."/>
            <person name="Desvignes T."/>
            <person name="Floi Bucao C."/>
            <person name="Jouanno E."/>
            <person name="Wen M."/>
            <person name="Mejri S."/>
            <person name="Dirks R."/>
            <person name="Jansen H."/>
            <person name="Henkel C."/>
            <person name="Chen W.J."/>
            <person name="Zahm M."/>
            <person name="Cabau C."/>
            <person name="Klopp C."/>
            <person name="Thompson A.W."/>
            <person name="Robinson-Rechavi M."/>
            <person name="Braasch I."/>
            <person name="Lecointre G."/>
            <person name="Bobe J."/>
            <person name="Postlethwait J.H."/>
            <person name="Berthelot C."/>
            <person name="Roest Crollius H."/>
            <person name="Guiguen Y."/>
        </authorList>
    </citation>
    <scope>NUCLEOTIDE SEQUENCE</scope>
    <source>
        <strain evidence="10">Concon-B</strain>
    </source>
</reference>
<dbReference type="EMBL" id="JAFJMO010000016">
    <property type="protein sequence ID" value="KAJ8253682.1"/>
    <property type="molecule type" value="Genomic_DNA"/>
</dbReference>
<dbReference type="InterPro" id="IPR041267">
    <property type="entry name" value="NLRP_HD2"/>
</dbReference>
<accession>A0A9Q1CZP0</accession>
<dbReference type="PROSITE" id="PS50837">
    <property type="entry name" value="NACHT"/>
    <property type="match status" value="1"/>
</dbReference>
<dbReference type="PROSITE" id="PS50188">
    <property type="entry name" value="B302_SPRY"/>
    <property type="match status" value="1"/>
</dbReference>
<dbReference type="Gene3D" id="3.40.50.300">
    <property type="entry name" value="P-loop containing nucleotide triphosphate hydrolases"/>
    <property type="match status" value="1"/>
</dbReference>
<evidence type="ECO:0008006" key="12">
    <source>
        <dbReference type="Google" id="ProtNLM"/>
    </source>
</evidence>
<dbReference type="Gene3D" id="1.10.533.10">
    <property type="entry name" value="Death Domain, Fas"/>
    <property type="match status" value="1"/>
</dbReference>
<evidence type="ECO:0000256" key="5">
    <source>
        <dbReference type="ARBA" id="ARBA00022741"/>
    </source>
</evidence>
<keyword evidence="4" id="KW-0677">Repeat</keyword>
<evidence type="ECO:0000256" key="3">
    <source>
        <dbReference type="ARBA" id="ARBA00022614"/>
    </source>
</evidence>
<dbReference type="InterPro" id="IPR013320">
    <property type="entry name" value="ConA-like_dom_sf"/>
</dbReference>
<dbReference type="Pfam" id="PF14484">
    <property type="entry name" value="FISNA"/>
    <property type="match status" value="1"/>
</dbReference>
<dbReference type="InterPro" id="IPR032675">
    <property type="entry name" value="LRR_dom_sf"/>
</dbReference>
<dbReference type="GO" id="GO:0005524">
    <property type="term" value="F:ATP binding"/>
    <property type="evidence" value="ECO:0007669"/>
    <property type="project" value="UniProtKB-KW"/>
</dbReference>
<name>A0A9Q1CZP0_CONCO</name>
<sequence length="1511" mass="169302">MWNPHHSRKRGSPVPSCLSMNSDCSMDPSLVFRGEFTSDQRVQVERAGSPIPSCLSMKSDHSMDTPLVFRGELTGDQRVQVERAGSPIPSCLSMKSDHSMDTPLVFRGELTGDQRVQVETTGSPLPSCLSMKSDHSMDTPLVFRGALTGDQRIQQSLESCSLQEKSSEKSSSPKQALLCTLMKLKKEEKLKLFQSHLSQDCPECVKNLSEDPSVLDKFVKFKKLFKSHEIHDYPERTKRAQQDPEVLYIVEKMLETCGSERSLKITLHIMKSMNQKDLTDSLEREEQRKETIKSAKQTLKTHLKKTFECIVEGLAKQGHRTLLNEIYTELYITEGGNGGVNHEHEVRQIETASKRQATQETAILSNDIFKPLPGQEKPRTVLTKGIAGIGKTISVQKFILDWAEGKANQDIYFIFSLPFRDLNLKKRRAFSLMQLLQHYFPQLKEIKSVESDEVKVLFIFDGLDECRLPLDFQRNKNCCDVTESSSVDVLLTNLIKGNLLPSALLWITSRPAAAHQIPPECIHLVTEVRGFNDPQKEEYFRKRIRDLSLASRMISHIKSSRSLYIMCHIPVFCWISATVLETMLGKVEIGDLPRTLTEMYTHFLLIQTNVKNQKYRGTNAINPKKISVSDRDIILKLGKLAFQQLEKGNLIFYEEDLRESGIDVSEASVYSGLCTEIFKEEKGLGQEKVYCFVHLSIQEYLAALLVFHSCVNEKRNVLRKEESKPHCGRVWLSELYRSAVDQALQSTTGHLDLFLRFLLGLSLDSIDICLGGVKCKTHSIFTLIQRLGKQTESRSESIEKTIQYIKMKIREESSERTINLFHCLNELNDNSLVEEIKNSLKSENFSDKDLEPDLCSALAFVLLMSEKILDEFDLKTYNTSAAGHQRLLPVVRNCRKAILNSCELTEKSCDIVASALWLSNSPLRDLDLSYNNLGDSGVELLCAGLMSPYCKLERLGLNTCDLTEKSCDTVASALQSNSPLRDLDLSYNSLGDSGVKFLCTGLMSPSCNLQRLGLNSCDLTEKSCDILVSVLSSSSPLRHLDLSYNNLRDSGVKLLCPGMMSPMCKLERLGLNCCELTEKSCDIVASALQSSNSPLIDLDLSYNNLGDSGVKLLYAGMITKLQKLELNSCDLTEKSCDIVASALQSSNSPLRHLDLSYNNLRDSGVKLLCAGLMSPMTNVQLQSLRLGCCNLTEGCCDALASVLRSPHSELRDLELRDNELLDPGVIALSAGLEDPHCKLQRLGLSGCRVTQRGCDSLASALRSNPSHLRELDLRYNHPGDSGLTAAKLDTLTLLVDHGGENRTKPGPRKYSCQLTLDPNTAYRYLSLSEGNRKVTHTWGRKEPYPNHPERFEHLPQVVCRESVCERCYWEAEFSVSERQWVSTAVTHKGIGRKGEGSDCRFGQNTNSWSLMCDKHSYCVWHNKKQTPIPTAPSHYHRAGGCNYDDGTGKGVCVYRVGVCVDRLAGTLSFYSVSDSDTLTLLHRFHTHFTQHTPLCAGFGLCDSSVSLCQLE</sequence>
<dbReference type="InterPro" id="IPR007111">
    <property type="entry name" value="NACHT_NTPase"/>
</dbReference>
<comment type="caution">
    <text evidence="10">The sequence shown here is derived from an EMBL/GenBank/DDBJ whole genome shotgun (WGS) entry which is preliminary data.</text>
</comment>
<dbReference type="SUPFAM" id="SSF52047">
    <property type="entry name" value="RNI-like"/>
    <property type="match status" value="2"/>
</dbReference>
<evidence type="ECO:0000259" key="8">
    <source>
        <dbReference type="PROSITE" id="PS50188"/>
    </source>
</evidence>
<evidence type="ECO:0000256" key="1">
    <source>
        <dbReference type="ARBA" id="ARBA00004496"/>
    </source>
</evidence>
<dbReference type="InterPro" id="IPR001611">
    <property type="entry name" value="Leu-rich_rpt"/>
</dbReference>
<feature type="coiled-coil region" evidence="7">
    <location>
        <begin position="275"/>
        <end position="302"/>
    </location>
</feature>
<keyword evidence="3" id="KW-0433">Leucine-rich repeat</keyword>
<dbReference type="InterPro" id="IPR029495">
    <property type="entry name" value="NACHT-assoc"/>
</dbReference>
<dbReference type="InterPro" id="IPR043136">
    <property type="entry name" value="B30.2/SPRY_sf"/>
</dbReference>
<dbReference type="PANTHER" id="PTHR24106">
    <property type="entry name" value="NACHT, LRR AND CARD DOMAINS-CONTAINING"/>
    <property type="match status" value="1"/>
</dbReference>
<dbReference type="InterPro" id="IPR001870">
    <property type="entry name" value="B30.2/SPRY"/>
</dbReference>
<evidence type="ECO:0000313" key="10">
    <source>
        <dbReference type="EMBL" id="KAJ8253682.1"/>
    </source>
</evidence>
<proteinExistence type="predicted"/>
<dbReference type="FunFam" id="3.40.50.300:FF:000210">
    <property type="entry name" value="Si:dkey-16p6.1"/>
    <property type="match status" value="1"/>
</dbReference>
<organism evidence="10 11">
    <name type="scientific">Conger conger</name>
    <name type="common">Conger eel</name>
    <name type="synonym">Muraena conger</name>
    <dbReference type="NCBI Taxonomy" id="82655"/>
    <lineage>
        <taxon>Eukaryota</taxon>
        <taxon>Metazoa</taxon>
        <taxon>Chordata</taxon>
        <taxon>Craniata</taxon>
        <taxon>Vertebrata</taxon>
        <taxon>Euteleostomi</taxon>
        <taxon>Actinopterygii</taxon>
        <taxon>Neopterygii</taxon>
        <taxon>Teleostei</taxon>
        <taxon>Anguilliformes</taxon>
        <taxon>Congridae</taxon>
        <taxon>Conger</taxon>
    </lineage>
</organism>
<dbReference type="InterPro" id="IPR004020">
    <property type="entry name" value="DAPIN"/>
</dbReference>
<dbReference type="InterPro" id="IPR027417">
    <property type="entry name" value="P-loop_NTPase"/>
</dbReference>
<dbReference type="SMART" id="SM00589">
    <property type="entry name" value="PRY"/>
    <property type="match status" value="1"/>
</dbReference>
<evidence type="ECO:0000313" key="11">
    <source>
        <dbReference type="Proteomes" id="UP001152803"/>
    </source>
</evidence>
<dbReference type="OrthoDB" id="120976at2759"/>
<dbReference type="Pfam" id="PF17776">
    <property type="entry name" value="NLRC4_HD2"/>
    <property type="match status" value="1"/>
</dbReference>
<keyword evidence="2" id="KW-0963">Cytoplasm</keyword>
<dbReference type="Proteomes" id="UP001152803">
    <property type="component" value="Unassembled WGS sequence"/>
</dbReference>
<dbReference type="InterPro" id="IPR011029">
    <property type="entry name" value="DEATH-like_dom_sf"/>
</dbReference>
<keyword evidence="5" id="KW-0547">Nucleotide-binding</keyword>
<feature type="domain" description="NACHT" evidence="9">
    <location>
        <begin position="379"/>
        <end position="513"/>
    </location>
</feature>
<keyword evidence="7" id="KW-0175">Coiled coil</keyword>
<dbReference type="SMART" id="SM01289">
    <property type="entry name" value="PYRIN"/>
    <property type="match status" value="1"/>
</dbReference>
<dbReference type="InterPro" id="IPR006574">
    <property type="entry name" value="PRY"/>
</dbReference>
<dbReference type="Gene3D" id="3.80.10.10">
    <property type="entry name" value="Ribonuclease Inhibitor"/>
    <property type="match status" value="2"/>
</dbReference>
<dbReference type="SMART" id="SM01288">
    <property type="entry name" value="FISNA"/>
    <property type="match status" value="1"/>
</dbReference>
<evidence type="ECO:0000256" key="7">
    <source>
        <dbReference type="SAM" id="Coils"/>
    </source>
</evidence>
<dbReference type="SMART" id="SM00368">
    <property type="entry name" value="LRR_RI"/>
    <property type="match status" value="13"/>
</dbReference>
<keyword evidence="6" id="KW-0067">ATP-binding</keyword>
<dbReference type="Pfam" id="PF17779">
    <property type="entry name" value="WHD_NOD2"/>
    <property type="match status" value="1"/>
</dbReference>
<dbReference type="FunFam" id="3.80.10.10:FF:001632">
    <property type="entry name" value="Uncharacterized protein"/>
    <property type="match status" value="1"/>
</dbReference>
<evidence type="ECO:0000256" key="6">
    <source>
        <dbReference type="ARBA" id="ARBA00022840"/>
    </source>
</evidence>
<gene>
    <name evidence="10" type="ORF">COCON_G00202940</name>
</gene>
<evidence type="ECO:0000256" key="2">
    <source>
        <dbReference type="ARBA" id="ARBA00022490"/>
    </source>
</evidence>